<organism evidence="1 2">
    <name type="scientific">Mesorhizobium denitrificans</name>
    <dbReference type="NCBI Taxonomy" id="2294114"/>
    <lineage>
        <taxon>Bacteria</taxon>
        <taxon>Pseudomonadati</taxon>
        <taxon>Pseudomonadota</taxon>
        <taxon>Alphaproteobacteria</taxon>
        <taxon>Hyphomicrobiales</taxon>
        <taxon>Phyllobacteriaceae</taxon>
        <taxon>Mesorhizobium</taxon>
    </lineage>
</organism>
<comment type="caution">
    <text evidence="1">The sequence shown here is derived from an EMBL/GenBank/DDBJ whole genome shotgun (WGS) entry which is preliminary data.</text>
</comment>
<dbReference type="AlphaFoldDB" id="A0A371XGI7"/>
<sequence length="103" mass="12506">MGSRRPKISDFYYLSQAHNAGQVAKVWCSCCRTTRFYRPYDLKEVFGDIPTTMVREKMRCEQCKQRYYTNVDFFIPRGEEALSIKFRRLVTIKYERRVIWQDE</sequence>
<dbReference type="RefSeq" id="WP_116623307.1">
    <property type="nucleotide sequence ID" value="NZ_QURN01000005.1"/>
</dbReference>
<protein>
    <submittedName>
        <fullName evidence="1">Uncharacterized protein</fullName>
    </submittedName>
</protein>
<proteinExistence type="predicted"/>
<keyword evidence="2" id="KW-1185">Reference proteome</keyword>
<evidence type="ECO:0000313" key="1">
    <source>
        <dbReference type="EMBL" id="RFC68164.1"/>
    </source>
</evidence>
<gene>
    <name evidence="1" type="ORF">DY251_07770</name>
</gene>
<reference evidence="2" key="1">
    <citation type="submission" date="2018-08" db="EMBL/GenBank/DDBJ databases">
        <authorList>
            <person name="Im W.T."/>
        </authorList>
    </citation>
    <scope>NUCLEOTIDE SEQUENCE [LARGE SCALE GENOMIC DNA]</scope>
    <source>
        <strain evidence="2">LA-28</strain>
    </source>
</reference>
<accession>A0A371XGI7</accession>
<name>A0A371XGI7_9HYPH</name>
<dbReference type="EMBL" id="QURN01000005">
    <property type="protein sequence ID" value="RFC68164.1"/>
    <property type="molecule type" value="Genomic_DNA"/>
</dbReference>
<dbReference type="Proteomes" id="UP000262379">
    <property type="component" value="Unassembled WGS sequence"/>
</dbReference>
<evidence type="ECO:0000313" key="2">
    <source>
        <dbReference type="Proteomes" id="UP000262379"/>
    </source>
</evidence>